<dbReference type="Proteomes" id="UP000034245">
    <property type="component" value="Unassembled WGS sequence"/>
</dbReference>
<name>A0ACC4UAD2_9CORY</name>
<organism evidence="1 2">
    <name type="scientific">Corynebacterium minutissimum</name>
    <dbReference type="NCBI Taxonomy" id="38301"/>
    <lineage>
        <taxon>Bacteria</taxon>
        <taxon>Bacillati</taxon>
        <taxon>Actinomycetota</taxon>
        <taxon>Actinomycetes</taxon>
        <taxon>Mycobacteriales</taxon>
        <taxon>Corynebacteriaceae</taxon>
        <taxon>Corynebacterium</taxon>
    </lineage>
</organism>
<evidence type="ECO:0000313" key="2">
    <source>
        <dbReference type="Proteomes" id="UP000034245"/>
    </source>
</evidence>
<sequence length="812" mass="87171">MCFSTIIILGGVTVAAPTAGAVGGYTYKEMEGRLSNPSDLTTWGYMGGYVNNVPTKGGEVDGFSTQFGTGENAWSIFYGDGDEQAKGFYSDAIPLGSVKVQEVQGEPLPGGSRDLSMSAKKLVFVASIVGNDIVKNEGLSEKTKQLFASAGYVGSDTDSGYIGLFGENYGVGFTHKRPDGLTAGDDDDDGILYNTFTQADVIAQLSSLIAGTAIYGDSAGYLEVTGENPLTGGNQTPVTMEQFEEAMTVGLQVLSADLVFAGASKGDTKQKEADTRALTAAFFNIAKAIPDNAVTNADIKVRHYVPTQDENALNKWISPWLVDFKASAVPSIDTLLPAAEPEPEPETPAEDLHITGVKETGDGNYVITRSDSQGWTINLSDLRNRIEALENKDTVSPEDLKKVQDDLGKILKETEDLKVKDESLQKEIDKLKGDVEGLDTRVKNLEGRVTQLEGSVIKGVVKNSDGTYTLIRVDGTKVPGNIDTSGSVTNVKTDGKGNLVVTIDGKDKTVPLDQVKVVEENKGTPDHTVTITTPDGKSVTFNVFDTYVTDIKWNEEKGLYEIYRSDVDGGKTVWKTIDLSDLRNRVDALEKKDSPSRDEYNALVKDVRENRELIEKLKEQNTAHQENLTVIEKQLVDMQADLDDIKARLTVVENNTDALTKCVAGAGAAGIPALLSIPLMVMTQLNIPGIKDLNTQIQKQIGMYNPELARAWERNGGVLQAGAVLAGLAGMIGSIAYIANQCDPMMKTPAGQDTDLGKLSSKLEKAKTESSSKKTESEKTEQNTPAESAAEAEANTDAEAATAPSEELVDAQ</sequence>
<protein>
    <submittedName>
        <fullName evidence="1">Uncharacterized protein</fullName>
    </submittedName>
</protein>
<dbReference type="EMBL" id="LAYQ01000016">
    <property type="protein sequence ID" value="KKO79178.1"/>
    <property type="molecule type" value="Genomic_DNA"/>
</dbReference>
<gene>
    <name evidence="1" type="ORF">WU87_07940</name>
</gene>
<evidence type="ECO:0000313" key="1">
    <source>
        <dbReference type="EMBL" id="KKO79178.1"/>
    </source>
</evidence>
<accession>A0ACC4UAD2</accession>
<comment type="caution">
    <text evidence="1">The sequence shown here is derived from an EMBL/GenBank/DDBJ whole genome shotgun (WGS) entry which is preliminary data.</text>
</comment>
<reference evidence="1" key="1">
    <citation type="submission" date="2015-04" db="EMBL/GenBank/DDBJ databases">
        <title>Draft Genome Sequences of Three Species of Emerging Human-Pathogenic Corynebacteria.</title>
        <authorList>
            <person name="Pacheco L.G."/>
            <person name="Mattos-Guaraldi A.L."/>
            <person name="Santos C.S."/>
            <person name="Veras A.O."/>
            <person name="Guimaraes L.C."/>
            <person name="Abreu V."/>
            <person name="Pereira F.L."/>
            <person name="Soares S.C."/>
            <person name="Dorella F.A."/>
            <person name="Carvalho A.F."/>
            <person name="Leal C.G."/>
            <person name="Figueiredo H.C."/>
            <person name="Ramos J.N."/>
            <person name="Vieira V."/>
            <person name="Farfour E."/>
            <person name="Guiso N."/>
            <person name="Hirata R.Jr."/>
            <person name="Ramos R.T."/>
            <person name="Azevedo V."/>
            <person name="Silva A."/>
        </authorList>
    </citation>
    <scope>NUCLEOTIDE SEQUENCE</scope>
    <source>
        <strain evidence="1">1941</strain>
    </source>
</reference>
<keyword evidence="2" id="KW-1185">Reference proteome</keyword>
<proteinExistence type="predicted"/>